<evidence type="ECO:0000313" key="2">
    <source>
        <dbReference type="Proteomes" id="UP000767446"/>
    </source>
</evidence>
<name>A0A941GS53_9CHRO</name>
<proteinExistence type="predicted"/>
<comment type="caution">
    <text evidence="1">The sequence shown here is derived from an EMBL/GenBank/DDBJ whole genome shotgun (WGS) entry which is preliminary data.</text>
</comment>
<gene>
    <name evidence="1" type="ORF">DSM107014_13100</name>
</gene>
<sequence>MIDPKEGFHWLLKKLPISSLNLRLDFDLFSRPHYAYCIYQACYIAQKLSLTKISAIEFGVAGGNGLKAIEAIVEEIEIATGVEVEIYGFDSGKGLPKPEDPRDLPYIWQQGFFAMDENALRQTLKKSALVLGDVKDTVADFVTKYQPAPIGAVFHDLDYYSSTVAALKLFECENKYLLPRVFCYFDDIMSSNIGIISESVGQLCAIKEYSQQHDNRKLEKVNGLNYIRYFPSRWNDQIFVLHCFDHPLYSNYIHPDLDRQLKLQSCGAWLIVNS</sequence>
<organism evidence="1 2">
    <name type="scientific">Gomphosphaeria aponina SAG 52.96 = DSM 107014</name>
    <dbReference type="NCBI Taxonomy" id="1521640"/>
    <lineage>
        <taxon>Bacteria</taxon>
        <taxon>Bacillati</taxon>
        <taxon>Cyanobacteriota</taxon>
        <taxon>Cyanophyceae</taxon>
        <taxon>Oscillatoriophycideae</taxon>
        <taxon>Chroococcales</taxon>
        <taxon>Gomphosphaeriaceae</taxon>
        <taxon>Gomphosphaeria</taxon>
    </lineage>
</organism>
<evidence type="ECO:0000313" key="1">
    <source>
        <dbReference type="EMBL" id="MBR8828817.1"/>
    </source>
</evidence>
<reference evidence="1" key="1">
    <citation type="submission" date="2021-02" db="EMBL/GenBank/DDBJ databases">
        <title>Metagenome analyses of Stigonema ocellatum DSM 106950, Chlorogloea purpurea SAG 13.99 and Gomphosphaeria aponina DSM 107014.</title>
        <authorList>
            <person name="Marter P."/>
            <person name="Huang S."/>
        </authorList>
    </citation>
    <scope>NUCLEOTIDE SEQUENCE</scope>
    <source>
        <strain evidence="1">JP213</strain>
    </source>
</reference>
<dbReference type="Gene3D" id="3.40.50.150">
    <property type="entry name" value="Vaccinia Virus protein VP39"/>
    <property type="match status" value="1"/>
</dbReference>
<accession>A0A941GS53</accession>
<dbReference type="InterPro" id="IPR029063">
    <property type="entry name" value="SAM-dependent_MTases_sf"/>
</dbReference>
<dbReference type="Proteomes" id="UP000767446">
    <property type="component" value="Unassembled WGS sequence"/>
</dbReference>
<dbReference type="EMBL" id="JADQBC010000089">
    <property type="protein sequence ID" value="MBR8828817.1"/>
    <property type="molecule type" value="Genomic_DNA"/>
</dbReference>
<protein>
    <submittedName>
        <fullName evidence="1">Uncharacterized protein</fullName>
    </submittedName>
</protein>
<dbReference type="AlphaFoldDB" id="A0A941GS53"/>